<dbReference type="EMBL" id="JAQJAN010000002">
    <property type="protein sequence ID" value="KAJ5738355.1"/>
    <property type="molecule type" value="Genomic_DNA"/>
</dbReference>
<dbReference type="Proteomes" id="UP001215712">
    <property type="component" value="Unassembled WGS sequence"/>
</dbReference>
<protein>
    <submittedName>
        <fullName evidence="1">Uncharacterized protein</fullName>
    </submittedName>
</protein>
<dbReference type="AlphaFoldDB" id="A0AAD6HUB0"/>
<sequence length="179" mass="20564">MGSKIALVVTKWVNLGPGLTPDDILWRAHVHDYRVLDNDSECIPEHLYTHPRVCFERAASQPFKDLGSHNLAILKEREYLTSSSFRRSPWTNNMWFMSLRTEEHSEVVGMSKRRNPLRSLRDWAVLSGKNRDRLWRAVESVSLFMDEYEGKKGSGSPFKYDASVDLIATATLQRIPGTL</sequence>
<evidence type="ECO:0000313" key="2">
    <source>
        <dbReference type="Proteomes" id="UP001215712"/>
    </source>
</evidence>
<reference evidence="1" key="2">
    <citation type="submission" date="2023-01" db="EMBL/GenBank/DDBJ databases">
        <authorList>
            <person name="Petersen C."/>
        </authorList>
    </citation>
    <scope>NUCLEOTIDE SEQUENCE</scope>
    <source>
        <strain evidence="1">IBT 17514</strain>
    </source>
</reference>
<keyword evidence="2" id="KW-1185">Reference proteome</keyword>
<proteinExistence type="predicted"/>
<accession>A0AAD6HUB0</accession>
<comment type="caution">
    <text evidence="1">The sequence shown here is derived from an EMBL/GenBank/DDBJ whole genome shotgun (WGS) entry which is preliminary data.</text>
</comment>
<name>A0AAD6HUB0_9EURO</name>
<gene>
    <name evidence="1" type="ORF">N7493_001510</name>
</gene>
<evidence type="ECO:0000313" key="1">
    <source>
        <dbReference type="EMBL" id="KAJ5738355.1"/>
    </source>
</evidence>
<reference evidence="1" key="1">
    <citation type="journal article" date="2023" name="IMA Fungus">
        <title>Comparative genomic study of the Penicillium genus elucidates a diverse pangenome and 15 lateral gene transfer events.</title>
        <authorList>
            <person name="Petersen C."/>
            <person name="Sorensen T."/>
            <person name="Nielsen M.R."/>
            <person name="Sondergaard T.E."/>
            <person name="Sorensen J.L."/>
            <person name="Fitzpatrick D.A."/>
            <person name="Frisvad J.C."/>
            <person name="Nielsen K.L."/>
        </authorList>
    </citation>
    <scope>NUCLEOTIDE SEQUENCE</scope>
    <source>
        <strain evidence="1">IBT 17514</strain>
    </source>
</reference>
<organism evidence="1 2">
    <name type="scientific">Penicillium malachiteum</name>
    <dbReference type="NCBI Taxonomy" id="1324776"/>
    <lineage>
        <taxon>Eukaryota</taxon>
        <taxon>Fungi</taxon>
        <taxon>Dikarya</taxon>
        <taxon>Ascomycota</taxon>
        <taxon>Pezizomycotina</taxon>
        <taxon>Eurotiomycetes</taxon>
        <taxon>Eurotiomycetidae</taxon>
        <taxon>Eurotiales</taxon>
        <taxon>Aspergillaceae</taxon>
        <taxon>Penicillium</taxon>
    </lineage>
</organism>